<feature type="domain" description="Beta-Casp" evidence="3">
    <location>
        <begin position="254"/>
        <end position="373"/>
    </location>
</feature>
<name>A0ABX8SKJ3_9ACTN</name>
<dbReference type="PANTHER" id="PTHR11203:SF37">
    <property type="entry name" value="INTEGRATOR COMPLEX SUBUNIT 11"/>
    <property type="match status" value="1"/>
</dbReference>
<accession>A0ABX8SKJ3</accession>
<protein>
    <submittedName>
        <fullName evidence="4">MBL fold metallo-hydrolase</fullName>
    </submittedName>
</protein>
<dbReference type="InterPro" id="IPR022712">
    <property type="entry name" value="Beta_Casp"/>
</dbReference>
<dbReference type="Pfam" id="PF10996">
    <property type="entry name" value="Beta-Casp"/>
    <property type="match status" value="1"/>
</dbReference>
<organism evidence="4 5">
    <name type="scientific">Tessaracoccus palaemonis</name>
    <dbReference type="NCBI Taxonomy" id="2829499"/>
    <lineage>
        <taxon>Bacteria</taxon>
        <taxon>Bacillati</taxon>
        <taxon>Actinomycetota</taxon>
        <taxon>Actinomycetes</taxon>
        <taxon>Propionibacteriales</taxon>
        <taxon>Propionibacteriaceae</taxon>
        <taxon>Tessaracoccus</taxon>
    </lineage>
</organism>
<sequence>MAAVRQATLRFLGAAQTVTGSRHLVTVDGRHTLIDAGLFQGEKQWRLRNRDPFAVPPREIDNILITHAHADHVSYLPALVRHGFRGTIWCTEPTLPLAEIVLRDAAKLQEQAVGDATKGGWSRHPSPEALFTTADVELTLPMFRTVEWDTNVDVDGVMWARWVRAGHILGAASLHVSVGDRSVLFSGDLGRHDHPLLRARETPQAADIVVCESTYGNREHPEPELAHEPLADAIRRTVARGGQVVIPAFAIDRTELVLHALVRLRREGRIPDVPVAVDGPMSLKALDAYRQWPDELAPGVSMSDFTDLDLTETRDTASSKRLNRRRDPMIIVSSSGMAEGGRVLYHLRRLLPDPRNTVVLTGYQAVGTRGRALENGAKALKINGHYVKVAAEIVRDDEFSVHADASDLIDWLAELGREPETVFLVHGEPGASAALAGRIADELGWSAVVPRWGEIVSLLA</sequence>
<keyword evidence="5" id="KW-1185">Reference proteome</keyword>
<evidence type="ECO:0000259" key="3">
    <source>
        <dbReference type="SMART" id="SM01027"/>
    </source>
</evidence>
<dbReference type="Pfam" id="PF07521">
    <property type="entry name" value="RMMBL"/>
    <property type="match status" value="1"/>
</dbReference>
<dbReference type="EMBL" id="CP079216">
    <property type="protein sequence ID" value="QXT63489.1"/>
    <property type="molecule type" value="Genomic_DNA"/>
</dbReference>
<feature type="domain" description="Metallo-beta-lactamase" evidence="2">
    <location>
        <begin position="19"/>
        <end position="242"/>
    </location>
</feature>
<dbReference type="Proteomes" id="UP000824504">
    <property type="component" value="Chromosome"/>
</dbReference>
<dbReference type="InterPro" id="IPR050698">
    <property type="entry name" value="MBL"/>
</dbReference>
<dbReference type="SMART" id="SM00849">
    <property type="entry name" value="Lactamase_B"/>
    <property type="match status" value="1"/>
</dbReference>
<reference evidence="4 5" key="1">
    <citation type="submission" date="2021-07" db="EMBL/GenBank/DDBJ databases">
        <title>complete genome sequencing of Tessaracoccus sp.J1M15.</title>
        <authorList>
            <person name="Bae J.-W."/>
            <person name="Kim D.-y."/>
        </authorList>
    </citation>
    <scope>NUCLEOTIDE SEQUENCE [LARGE SCALE GENOMIC DNA]</scope>
    <source>
        <strain evidence="4 5">J1M15</strain>
    </source>
</reference>
<evidence type="ECO:0000259" key="2">
    <source>
        <dbReference type="SMART" id="SM00849"/>
    </source>
</evidence>
<dbReference type="CDD" id="cd16295">
    <property type="entry name" value="TTHA0252-CPSF-like_MBL-fold"/>
    <property type="match status" value="1"/>
</dbReference>
<evidence type="ECO:0000256" key="1">
    <source>
        <dbReference type="ARBA" id="ARBA00022801"/>
    </source>
</evidence>
<evidence type="ECO:0000313" key="4">
    <source>
        <dbReference type="EMBL" id="QXT63489.1"/>
    </source>
</evidence>
<dbReference type="InterPro" id="IPR001279">
    <property type="entry name" value="Metallo-B-lactamas"/>
</dbReference>
<evidence type="ECO:0000313" key="5">
    <source>
        <dbReference type="Proteomes" id="UP000824504"/>
    </source>
</evidence>
<dbReference type="InterPro" id="IPR011108">
    <property type="entry name" value="RMMBL"/>
</dbReference>
<proteinExistence type="predicted"/>
<dbReference type="RefSeq" id="WP_219083418.1">
    <property type="nucleotide sequence ID" value="NZ_CP079216.1"/>
</dbReference>
<keyword evidence="1" id="KW-0378">Hydrolase</keyword>
<dbReference type="Pfam" id="PF00753">
    <property type="entry name" value="Lactamase_B"/>
    <property type="match status" value="1"/>
</dbReference>
<gene>
    <name evidence="4" type="ORF">KDB89_03145</name>
</gene>
<dbReference type="PANTHER" id="PTHR11203">
    <property type="entry name" value="CLEAVAGE AND POLYADENYLATION SPECIFICITY FACTOR FAMILY MEMBER"/>
    <property type="match status" value="1"/>
</dbReference>
<dbReference type="SMART" id="SM01027">
    <property type="entry name" value="Beta-Casp"/>
    <property type="match status" value="1"/>
</dbReference>